<name>A0A919T3J4_9ACTN</name>
<organism evidence="1 2">
    <name type="scientific">Winogradskya consettensis</name>
    <dbReference type="NCBI Taxonomy" id="113560"/>
    <lineage>
        <taxon>Bacteria</taxon>
        <taxon>Bacillati</taxon>
        <taxon>Actinomycetota</taxon>
        <taxon>Actinomycetes</taxon>
        <taxon>Micromonosporales</taxon>
        <taxon>Micromonosporaceae</taxon>
        <taxon>Winogradskya</taxon>
    </lineage>
</organism>
<evidence type="ECO:0000313" key="2">
    <source>
        <dbReference type="Proteomes" id="UP000680865"/>
    </source>
</evidence>
<gene>
    <name evidence="1" type="ORF">Aco04nite_95050</name>
</gene>
<dbReference type="EMBL" id="BOQP01000079">
    <property type="protein sequence ID" value="GIM85201.1"/>
    <property type="molecule type" value="Genomic_DNA"/>
</dbReference>
<comment type="caution">
    <text evidence="1">The sequence shown here is derived from an EMBL/GenBank/DDBJ whole genome shotgun (WGS) entry which is preliminary data.</text>
</comment>
<keyword evidence="2" id="KW-1185">Reference proteome</keyword>
<sequence length="92" mass="9219">MVAGEVQQVGGRVGRGDLQAAAVDPGGVAARATADVEDAAGGGEVRVQQPCGELELQAALGGLEPVQLTPVERAVVVADGLCHDIDVRASFT</sequence>
<accession>A0A919T3J4</accession>
<protein>
    <submittedName>
        <fullName evidence="1">Uncharacterized protein</fullName>
    </submittedName>
</protein>
<dbReference type="Proteomes" id="UP000680865">
    <property type="component" value="Unassembled WGS sequence"/>
</dbReference>
<dbReference type="AlphaFoldDB" id="A0A919T3J4"/>
<reference evidence="1" key="1">
    <citation type="submission" date="2021-03" db="EMBL/GenBank/DDBJ databases">
        <title>Whole genome shotgun sequence of Actinoplanes consettensis NBRC 14913.</title>
        <authorList>
            <person name="Komaki H."/>
            <person name="Tamura T."/>
        </authorList>
    </citation>
    <scope>NUCLEOTIDE SEQUENCE</scope>
    <source>
        <strain evidence="1">NBRC 14913</strain>
    </source>
</reference>
<evidence type="ECO:0000313" key="1">
    <source>
        <dbReference type="EMBL" id="GIM85201.1"/>
    </source>
</evidence>
<proteinExistence type="predicted"/>